<dbReference type="PANTHER" id="PTHR24567:SF74">
    <property type="entry name" value="HTH-TYPE TRANSCRIPTIONAL REGULATOR ARCR"/>
    <property type="match status" value="1"/>
</dbReference>
<dbReference type="InterPro" id="IPR014710">
    <property type="entry name" value="RmlC-like_jellyroll"/>
</dbReference>
<dbReference type="Gene3D" id="2.60.120.10">
    <property type="entry name" value="Jelly Rolls"/>
    <property type="match status" value="1"/>
</dbReference>
<proteinExistence type="predicted"/>
<evidence type="ECO:0000256" key="1">
    <source>
        <dbReference type="ARBA" id="ARBA00023015"/>
    </source>
</evidence>
<gene>
    <name evidence="6" type="ORF">DSCO28_34900</name>
</gene>
<dbReference type="Gene3D" id="1.10.10.10">
    <property type="entry name" value="Winged helix-like DNA-binding domain superfamily/Winged helix DNA-binding domain"/>
    <property type="match status" value="1"/>
</dbReference>
<dbReference type="GO" id="GO:0003677">
    <property type="term" value="F:DNA binding"/>
    <property type="evidence" value="ECO:0007669"/>
    <property type="project" value="UniProtKB-KW"/>
</dbReference>
<dbReference type="InterPro" id="IPR000595">
    <property type="entry name" value="cNMP-bd_dom"/>
</dbReference>
<feature type="domain" description="Cyclic nucleotide-binding" evidence="4">
    <location>
        <begin position="13"/>
        <end position="133"/>
    </location>
</feature>
<dbReference type="InterPro" id="IPR018490">
    <property type="entry name" value="cNMP-bd_dom_sf"/>
</dbReference>
<dbReference type="SUPFAM" id="SSF46785">
    <property type="entry name" value="Winged helix' DNA-binding domain"/>
    <property type="match status" value="1"/>
</dbReference>
<dbReference type="RefSeq" id="WP_155323252.1">
    <property type="nucleotide sequence ID" value="NZ_AP021876.1"/>
</dbReference>
<keyword evidence="2" id="KW-0238">DNA-binding</keyword>
<dbReference type="InterPro" id="IPR050397">
    <property type="entry name" value="Env_Response_Regulators"/>
</dbReference>
<reference evidence="6 7" key="1">
    <citation type="submission" date="2019-11" db="EMBL/GenBank/DDBJ databases">
        <title>Comparative genomics of hydrocarbon-degrading Desulfosarcina strains.</title>
        <authorList>
            <person name="Watanabe M."/>
            <person name="Kojima H."/>
            <person name="Fukui M."/>
        </authorList>
    </citation>
    <scope>NUCLEOTIDE SEQUENCE [LARGE SCALE GENOMIC DNA]</scope>
    <source>
        <strain evidence="6 7">28bB2T</strain>
    </source>
</reference>
<keyword evidence="3" id="KW-0804">Transcription</keyword>
<sequence>MKLIRKTLSIIPLFNGLSSEQLDEIGAITVERRYGRGDSIFMEGDAADGFYIVADGQVKIFKTSLEGKEQILHIYGPGNPFGEVPVFSGRRFPANAVALVGSRILFLPRGAFVDLIARHPSLSMNMLGELSMRLREFTVQIENLSLKEVPSRLASYLTYLAREQETVDRVTLKISKGQLASLLGTIPETLSRIFAKMTAQNLIRVEGKTIRLLDPLGLEDLAAAGKLAE</sequence>
<accession>A0A5K7ZMV7</accession>
<dbReference type="Pfam" id="PF13545">
    <property type="entry name" value="HTH_Crp_2"/>
    <property type="match status" value="1"/>
</dbReference>
<dbReference type="InterPro" id="IPR012318">
    <property type="entry name" value="HTH_CRP"/>
</dbReference>
<evidence type="ECO:0000313" key="7">
    <source>
        <dbReference type="Proteomes" id="UP000425960"/>
    </source>
</evidence>
<dbReference type="CDD" id="cd00038">
    <property type="entry name" value="CAP_ED"/>
    <property type="match status" value="1"/>
</dbReference>
<evidence type="ECO:0000313" key="6">
    <source>
        <dbReference type="EMBL" id="BBO82924.1"/>
    </source>
</evidence>
<dbReference type="Proteomes" id="UP000425960">
    <property type="component" value="Chromosome"/>
</dbReference>
<keyword evidence="1" id="KW-0805">Transcription regulation</keyword>
<protein>
    <submittedName>
        <fullName evidence="6">Transcriptional regulator</fullName>
    </submittedName>
</protein>
<evidence type="ECO:0000259" key="5">
    <source>
        <dbReference type="PROSITE" id="PS51063"/>
    </source>
</evidence>
<dbReference type="AlphaFoldDB" id="A0A5K7ZMV7"/>
<dbReference type="SUPFAM" id="SSF51206">
    <property type="entry name" value="cAMP-binding domain-like"/>
    <property type="match status" value="1"/>
</dbReference>
<dbReference type="PROSITE" id="PS51063">
    <property type="entry name" value="HTH_CRP_2"/>
    <property type="match status" value="1"/>
</dbReference>
<evidence type="ECO:0000256" key="3">
    <source>
        <dbReference type="ARBA" id="ARBA00023163"/>
    </source>
</evidence>
<dbReference type="KEGG" id="dov:DSCO28_34900"/>
<dbReference type="SMART" id="SM00100">
    <property type="entry name" value="cNMP"/>
    <property type="match status" value="1"/>
</dbReference>
<dbReference type="SMART" id="SM00419">
    <property type="entry name" value="HTH_CRP"/>
    <property type="match status" value="1"/>
</dbReference>
<dbReference type="GO" id="GO:0005829">
    <property type="term" value="C:cytosol"/>
    <property type="evidence" value="ECO:0007669"/>
    <property type="project" value="TreeGrafter"/>
</dbReference>
<name>A0A5K7ZMV7_9BACT</name>
<dbReference type="EMBL" id="AP021876">
    <property type="protein sequence ID" value="BBO82924.1"/>
    <property type="molecule type" value="Genomic_DNA"/>
</dbReference>
<dbReference type="GO" id="GO:0003700">
    <property type="term" value="F:DNA-binding transcription factor activity"/>
    <property type="evidence" value="ECO:0007669"/>
    <property type="project" value="TreeGrafter"/>
</dbReference>
<dbReference type="PROSITE" id="PS50042">
    <property type="entry name" value="CNMP_BINDING_3"/>
    <property type="match status" value="1"/>
</dbReference>
<feature type="domain" description="HTH crp-type" evidence="5">
    <location>
        <begin position="147"/>
        <end position="216"/>
    </location>
</feature>
<dbReference type="InterPro" id="IPR036388">
    <property type="entry name" value="WH-like_DNA-bd_sf"/>
</dbReference>
<dbReference type="InterPro" id="IPR036390">
    <property type="entry name" value="WH_DNA-bd_sf"/>
</dbReference>
<dbReference type="PANTHER" id="PTHR24567">
    <property type="entry name" value="CRP FAMILY TRANSCRIPTIONAL REGULATORY PROTEIN"/>
    <property type="match status" value="1"/>
</dbReference>
<evidence type="ECO:0000259" key="4">
    <source>
        <dbReference type="PROSITE" id="PS50042"/>
    </source>
</evidence>
<organism evidence="6 7">
    <name type="scientific">Desulfosarcina ovata subsp. sediminis</name>
    <dbReference type="NCBI Taxonomy" id="885957"/>
    <lineage>
        <taxon>Bacteria</taxon>
        <taxon>Pseudomonadati</taxon>
        <taxon>Thermodesulfobacteriota</taxon>
        <taxon>Desulfobacteria</taxon>
        <taxon>Desulfobacterales</taxon>
        <taxon>Desulfosarcinaceae</taxon>
        <taxon>Desulfosarcina</taxon>
    </lineage>
</organism>
<evidence type="ECO:0000256" key="2">
    <source>
        <dbReference type="ARBA" id="ARBA00023125"/>
    </source>
</evidence>
<dbReference type="Pfam" id="PF00027">
    <property type="entry name" value="cNMP_binding"/>
    <property type="match status" value="1"/>
</dbReference>